<proteinExistence type="predicted"/>
<evidence type="ECO:0000256" key="1">
    <source>
        <dbReference type="SAM" id="SignalP"/>
    </source>
</evidence>
<sequence length="84" mass="9386">MDKPRILSILLLSCFLFLFLSPGFGVEMMGTVEQHPASLTQEKETSVGKWRKMMVQLEDDYHDPGPNNPMAMVAYNMAPSPATP</sequence>
<feature type="chain" id="PRO_5046610487" description="Transmembrane protein" evidence="1">
    <location>
        <begin position="26"/>
        <end position="84"/>
    </location>
</feature>
<keyword evidence="1" id="KW-0732">Signal</keyword>
<keyword evidence="3" id="KW-1185">Reference proteome</keyword>
<evidence type="ECO:0000313" key="3">
    <source>
        <dbReference type="Proteomes" id="UP001642487"/>
    </source>
</evidence>
<accession>A0ABP0XPT2</accession>
<reference evidence="2 3" key="1">
    <citation type="submission" date="2024-03" db="EMBL/GenBank/DDBJ databases">
        <authorList>
            <person name="Gkanogiannis A."/>
            <person name="Becerra Lopez-Lavalle L."/>
        </authorList>
    </citation>
    <scope>NUCLEOTIDE SEQUENCE [LARGE SCALE GENOMIC DNA]</scope>
</reference>
<gene>
    <name evidence="2" type="ORF">CITCOLO1_LOCUS497</name>
</gene>
<feature type="signal peptide" evidence="1">
    <location>
        <begin position="1"/>
        <end position="25"/>
    </location>
</feature>
<dbReference type="Proteomes" id="UP001642487">
    <property type="component" value="Chromosome 1"/>
</dbReference>
<dbReference type="PANTHER" id="PTHR37908:SF4">
    <property type="entry name" value="PROTEIN, PUTATIVE-RELATED"/>
    <property type="match status" value="1"/>
</dbReference>
<evidence type="ECO:0000313" key="2">
    <source>
        <dbReference type="EMBL" id="CAK9308976.1"/>
    </source>
</evidence>
<organism evidence="2 3">
    <name type="scientific">Citrullus colocynthis</name>
    <name type="common">colocynth</name>
    <dbReference type="NCBI Taxonomy" id="252529"/>
    <lineage>
        <taxon>Eukaryota</taxon>
        <taxon>Viridiplantae</taxon>
        <taxon>Streptophyta</taxon>
        <taxon>Embryophyta</taxon>
        <taxon>Tracheophyta</taxon>
        <taxon>Spermatophyta</taxon>
        <taxon>Magnoliopsida</taxon>
        <taxon>eudicotyledons</taxon>
        <taxon>Gunneridae</taxon>
        <taxon>Pentapetalae</taxon>
        <taxon>rosids</taxon>
        <taxon>fabids</taxon>
        <taxon>Cucurbitales</taxon>
        <taxon>Cucurbitaceae</taxon>
        <taxon>Benincaseae</taxon>
        <taxon>Citrullus</taxon>
    </lineage>
</organism>
<dbReference type="EMBL" id="OZ021735">
    <property type="protein sequence ID" value="CAK9308976.1"/>
    <property type="molecule type" value="Genomic_DNA"/>
</dbReference>
<protein>
    <recommendedName>
        <fullName evidence="4">Transmembrane protein</fullName>
    </recommendedName>
</protein>
<name>A0ABP0XPT2_9ROSI</name>
<dbReference type="PANTHER" id="PTHR37908">
    <property type="entry name" value="TRANSMEMBRANE PROTEIN"/>
    <property type="match status" value="1"/>
</dbReference>
<evidence type="ECO:0008006" key="4">
    <source>
        <dbReference type="Google" id="ProtNLM"/>
    </source>
</evidence>